<dbReference type="SUPFAM" id="SSF53955">
    <property type="entry name" value="Lysozyme-like"/>
    <property type="match status" value="1"/>
</dbReference>
<dbReference type="InterPro" id="IPR010618">
    <property type="entry name" value="RPF"/>
</dbReference>
<evidence type="ECO:0000256" key="1">
    <source>
        <dbReference type="ARBA" id="ARBA00010830"/>
    </source>
</evidence>
<comment type="similarity">
    <text evidence="1">Belongs to the transglycosylase family. Rpf subfamily.</text>
</comment>
<proteinExistence type="inferred from homology"/>
<dbReference type="InterPro" id="IPR023346">
    <property type="entry name" value="Lysozyme-like_dom_sf"/>
</dbReference>
<feature type="domain" description="LysM" evidence="5">
    <location>
        <begin position="177"/>
        <end position="226"/>
    </location>
</feature>
<accession>A0ABW1FXK8</accession>
<dbReference type="EMBL" id="JBHSQJ010000009">
    <property type="protein sequence ID" value="MFC5906184.1"/>
    <property type="molecule type" value="Genomic_DNA"/>
</dbReference>
<feature type="compositionally biased region" description="Basic residues" evidence="3">
    <location>
        <begin position="145"/>
        <end position="157"/>
    </location>
</feature>
<evidence type="ECO:0000313" key="6">
    <source>
        <dbReference type="EMBL" id="MFC5906184.1"/>
    </source>
</evidence>
<dbReference type="PANTHER" id="PTHR34700:SF4">
    <property type="entry name" value="PHAGE-LIKE ELEMENT PBSX PROTEIN XKDP"/>
    <property type="match status" value="1"/>
</dbReference>
<feature type="compositionally biased region" description="Low complexity" evidence="3">
    <location>
        <begin position="163"/>
        <end position="172"/>
    </location>
</feature>
<dbReference type="CDD" id="cd13925">
    <property type="entry name" value="RPF"/>
    <property type="match status" value="1"/>
</dbReference>
<protein>
    <submittedName>
        <fullName evidence="6">Transglycosylase family protein</fullName>
    </submittedName>
</protein>
<dbReference type="RefSeq" id="WP_380579343.1">
    <property type="nucleotide sequence ID" value="NZ_JBHSQJ010000009.1"/>
</dbReference>
<dbReference type="Pfam" id="PF06737">
    <property type="entry name" value="Transglycosylas"/>
    <property type="match status" value="1"/>
</dbReference>
<feature type="signal peptide" evidence="4">
    <location>
        <begin position="1"/>
        <end position="47"/>
    </location>
</feature>
<dbReference type="InterPro" id="IPR036779">
    <property type="entry name" value="LysM_dom_sf"/>
</dbReference>
<name>A0ABW1FXK8_9ACTN</name>
<dbReference type="Pfam" id="PF01476">
    <property type="entry name" value="LysM"/>
    <property type="match status" value="1"/>
</dbReference>
<evidence type="ECO:0000256" key="3">
    <source>
        <dbReference type="SAM" id="MobiDB-lite"/>
    </source>
</evidence>
<dbReference type="PANTHER" id="PTHR34700">
    <property type="entry name" value="POTASSIUM BINDING PROTEIN KBP"/>
    <property type="match status" value="1"/>
</dbReference>
<organism evidence="6 7">
    <name type="scientific">Streptacidiphilus monticola</name>
    <dbReference type="NCBI Taxonomy" id="2161674"/>
    <lineage>
        <taxon>Bacteria</taxon>
        <taxon>Bacillati</taxon>
        <taxon>Actinomycetota</taxon>
        <taxon>Actinomycetes</taxon>
        <taxon>Kitasatosporales</taxon>
        <taxon>Streptomycetaceae</taxon>
        <taxon>Streptacidiphilus</taxon>
    </lineage>
</organism>
<dbReference type="InterPro" id="IPR018392">
    <property type="entry name" value="LysM"/>
</dbReference>
<dbReference type="CDD" id="cd00118">
    <property type="entry name" value="LysM"/>
    <property type="match status" value="1"/>
</dbReference>
<keyword evidence="7" id="KW-1185">Reference proteome</keyword>
<evidence type="ECO:0000256" key="2">
    <source>
        <dbReference type="ARBA" id="ARBA00022801"/>
    </source>
</evidence>
<dbReference type="PROSITE" id="PS51782">
    <property type="entry name" value="LYSM"/>
    <property type="match status" value="1"/>
</dbReference>
<dbReference type="Gene3D" id="3.10.350.10">
    <property type="entry name" value="LysM domain"/>
    <property type="match status" value="1"/>
</dbReference>
<reference evidence="7" key="1">
    <citation type="journal article" date="2019" name="Int. J. Syst. Evol. Microbiol.">
        <title>The Global Catalogue of Microorganisms (GCM) 10K type strain sequencing project: providing services to taxonomists for standard genome sequencing and annotation.</title>
        <authorList>
            <consortium name="The Broad Institute Genomics Platform"/>
            <consortium name="The Broad Institute Genome Sequencing Center for Infectious Disease"/>
            <person name="Wu L."/>
            <person name="Ma J."/>
        </authorList>
    </citation>
    <scope>NUCLEOTIDE SEQUENCE [LARGE SCALE GENOMIC DNA]</scope>
    <source>
        <strain evidence="7">JCM 4816</strain>
    </source>
</reference>
<evidence type="ECO:0000259" key="5">
    <source>
        <dbReference type="PROSITE" id="PS51782"/>
    </source>
</evidence>
<gene>
    <name evidence="6" type="ORF">ACFP3V_02965</name>
</gene>
<dbReference type="SUPFAM" id="SSF54106">
    <property type="entry name" value="LysM domain"/>
    <property type="match status" value="1"/>
</dbReference>
<dbReference type="SMART" id="SM00257">
    <property type="entry name" value="LysM"/>
    <property type="match status" value="1"/>
</dbReference>
<evidence type="ECO:0000256" key="4">
    <source>
        <dbReference type="SAM" id="SignalP"/>
    </source>
</evidence>
<dbReference type="Proteomes" id="UP001596174">
    <property type="component" value="Unassembled WGS sequence"/>
</dbReference>
<keyword evidence="4" id="KW-0732">Signal</keyword>
<feature type="chain" id="PRO_5045338709" evidence="4">
    <location>
        <begin position="48"/>
        <end position="226"/>
    </location>
</feature>
<dbReference type="InterPro" id="IPR052196">
    <property type="entry name" value="Bact_Kbp"/>
</dbReference>
<dbReference type="Gene3D" id="1.10.530.10">
    <property type="match status" value="1"/>
</dbReference>
<keyword evidence="2" id="KW-0378">Hydrolase</keyword>
<feature type="region of interest" description="Disordered" evidence="3">
    <location>
        <begin position="130"/>
        <end position="180"/>
    </location>
</feature>
<evidence type="ECO:0000313" key="7">
    <source>
        <dbReference type="Proteomes" id="UP001596174"/>
    </source>
</evidence>
<comment type="caution">
    <text evidence="6">The sequence shown here is derived from an EMBL/GenBank/DDBJ whole genome shotgun (WGS) entry which is preliminary data.</text>
</comment>
<sequence length="226" mass="23060">MLSGILMSGNGRHRKVKQTRMKAVVATTSVAGAAIAVPLIGAGSAQAASVSTWDKVAQCESGGDWSINTGNGYYGGLQFSASTWRAYGGGAYAATANHATKGQQIAIAEKVLASQGPGAWPVCGPRAGLTRGGAPANVSTASSHKSTRKKTTSHKSTGHGTGHAKTTTHRAAPSGHGTYTVRPGDTLSAIAAAHHVPGGWHALWEKNRSVIGGNPNLIQVGQHLKL</sequence>